<feature type="domain" description="PKD/REJ-like" evidence="10">
    <location>
        <begin position="1609"/>
        <end position="1851"/>
    </location>
</feature>
<feature type="region of interest" description="Disordered" evidence="7">
    <location>
        <begin position="2487"/>
        <end position="2522"/>
    </location>
</feature>
<feature type="region of interest" description="Disordered" evidence="7">
    <location>
        <begin position="126"/>
        <end position="172"/>
    </location>
</feature>
<feature type="compositionally biased region" description="Low complexity" evidence="7">
    <location>
        <begin position="2585"/>
        <end position="2608"/>
    </location>
</feature>
<name>A0A835XXM5_9CHLO</name>
<feature type="compositionally biased region" description="Low complexity" evidence="7">
    <location>
        <begin position="2487"/>
        <end position="2510"/>
    </location>
</feature>
<dbReference type="EMBL" id="JAEHOE010000047">
    <property type="protein sequence ID" value="KAG2492076.1"/>
    <property type="molecule type" value="Genomic_DNA"/>
</dbReference>
<keyword evidence="4 6" id="KW-0720">Serine protease</keyword>
<evidence type="ECO:0000259" key="10">
    <source>
        <dbReference type="Pfam" id="PF02010"/>
    </source>
</evidence>
<dbReference type="InterPro" id="IPR036852">
    <property type="entry name" value="Peptidase_S8/S53_dom_sf"/>
</dbReference>
<dbReference type="CDD" id="cd04842">
    <property type="entry name" value="Peptidases_S8_Kp43_protease"/>
    <property type="match status" value="1"/>
</dbReference>
<dbReference type="PROSITE" id="PS50231">
    <property type="entry name" value="RICIN_B_LECTIN"/>
    <property type="match status" value="1"/>
</dbReference>
<feature type="domain" description="Peptidase S8/S53" evidence="9">
    <location>
        <begin position="355"/>
        <end position="807"/>
    </location>
</feature>
<evidence type="ECO:0000256" key="4">
    <source>
        <dbReference type="ARBA" id="ARBA00022825"/>
    </source>
</evidence>
<evidence type="ECO:0000256" key="6">
    <source>
        <dbReference type="PROSITE-ProRule" id="PRU01240"/>
    </source>
</evidence>
<evidence type="ECO:0000256" key="1">
    <source>
        <dbReference type="ARBA" id="ARBA00011073"/>
    </source>
</evidence>
<organism evidence="11 12">
    <name type="scientific">Edaphochlamys debaryana</name>
    <dbReference type="NCBI Taxonomy" id="47281"/>
    <lineage>
        <taxon>Eukaryota</taxon>
        <taxon>Viridiplantae</taxon>
        <taxon>Chlorophyta</taxon>
        <taxon>core chlorophytes</taxon>
        <taxon>Chlorophyceae</taxon>
        <taxon>CS clade</taxon>
        <taxon>Chlamydomonadales</taxon>
        <taxon>Chlamydomonadales incertae sedis</taxon>
        <taxon>Edaphochlamys</taxon>
    </lineage>
</organism>
<sequence length="2666" mass="268540">MEPCVVLRSGRVCFSSTSPTVSKAVATQPAAGPLDAAAAEPRPPVVDPSGRELFLVNFGTGDPWPLRASLVAAGAEVLEYIPDRTLLVLGAPGAVRRAAARHGGLVAEYAAGSKVAPETSAILQAAAPASNARRRARRRATAETAEAGAGGITGGAAAGGEDEEAGAEAGGSCRAPTWALASRGLATWHQEGWARARALTWQRRRLVEGEGSDATSRRRSLTEAAAAVGPSSPQYGVSVGLVPRLAGAAVAAEGEWLEALGAALERGGPQDPCWPRLLGDEEAGAMHVYLCEEDLPDGVAWLSRSEAVTWVSRVPRIRPRNAVAGWISQTGTLSLSRYSSPLNDTKPYWKAGLQGQGVILGVADTGIDASHCAFIDDAYLPADMFSSFEQLGTGEWRVVLPLHRKIVQYITAQGGDLGYWGDITEGHGTHTSCSLAGAVSDGAGGFVRELHTGAAPLARLSFYDLSPVEGGESAGLFVPPAVERDLLPFYTQVGASISSESWGAVDAASVVYDAQARQFDVFAWRNPGWLTFIAAGNDGDNSLVATTESPATAKNIISVGASTNRPKDAPMAAGEDQFNVWFRYTDAAGKNQSVTVWPHPLKVLEVGSVARTARRVVVVTAPCTAYSGAIYSGAVLLVDEISEEGCSTMEKAKFAALAGAVVILWYAEDSSWPYFWGDLPEVTSTSLGGLTPPKAGRITRAQAEWMGEVIANASNTNIHIQRGSNAGHSGIDAVTSFSCNGPMPDGRFKPDIVAPGEMVLSASSGAEIDDTVDSETCSNEAVAMRGTSMASPVAAGHAGLFRQYFTDGYYPTGAPNSTRSAPFTPSGMLLKAAVIAGAESLEGGFARGPGILMGPSPDGYQGWGRLDLSGALPLPGLTPANFSLQVVDWGNISTGDRIVIKGLRATGTGPIIAVLVWHDYPGALMADSALVNDLDLGYLVNQPDSAPYQQTRRDSVNNVERAELRGLRAGDNVSLVVFGAAVNHALLTATGTGRSDTALPQRWALAVAGHFTGTLRSPLNPAYVRPQGLTDSLSMLEVAPGVCLGAAGDGPLAATAAGCSAASFQVSQQAGAPGGGSWTVFRLDGRCLSVAGAQAGAAASLAPCDAAAASQRFGVFRHPHLGGSCYLLVPSGAMGSTASDRLCLRYTGGSGAGGSQPAARSQFAITRSPQASAAAATVAAAAGADATAPLPAAASRPLRDGLDVCVSFGTCVSFCDLTSTKEALQQLSDGVRLCNASAPSPGQCGSGEACLGSTTCRSWVCNASTQALEPRPCSAQCVPQTPAATAADLSADGRQITLTLGAPAALLPPGPCGRVFGAGTSSRLGGAASLCRSTIPRELVVVLPPTATILPGENLTFAANTSLVSQIGGVGFRGSVKLRGCAACTQPEAYVTGPTLLAPPCPGAAVPSPGAAGAVFDATISVDPAGRPLADAQWSVDIGSGSEEGRAVLQAAVDRTNQLNTTGSRLRLVLTAEEVAALTAGDFGVSVEVTSWLGTKQQSDIFGFTKQTKSGSAPDVTILGPRPFSVSLRGPLRLTAVPGANVCPGRPLRWSWSLLPLPNWASWPQPGSAPLQRPSLYLPGPLAGLPGDERRIAVRVSYADVALPGADDTTITSVIVLLMGSPPVARLDGPSGDVASSRALVLDARGSTDPDAPPQGAETGFEQPLSFVWNCEREDAPMPCFANSSRGDMASTLGVWSIPAGLLAPERWHTFTVTVAKPGAPALASTAMLSVRPRAVAAGTALPQGRLRRLCAPAACGVPHDLSSDLSLMLELAPDSTSSVTQVTWSSPQAPVVASLAATPGPTPGTFVVTVPASALSRWQTAITVTATLTSAGGVSAAVTTTVDLNAPPEGPLPGGRGCLELDLLGDTAPATALARAVGWTDAAPDGDTIFEFGLATASGQLQLRQQGPSASATLAGLPAGNHTAYLCARDPYGARACELRGLVVKPAPAGFNATAALAALTPAGLGGNAEALLQAASQAVTLIGLAFGGSPAAPSGPVAASVAQAAVGLMAGLMQGVNLADIQESERVLAAVGALAAAANATLDDAARLTLLGIAENATAALAPLVGSSADTAPGADFVTRLCAILGLSLPTGSGATGRRRELLVVAAADARTWVSGVLGVAQTLSGLLAVSVAPGGGFTASGDAGVYVSSASLLAPASGGTTTTLQAGPSAASSAAASAAAAGRRRQLLASAAPTTDAEAQLVLSASAAAGAAGWAIGVSYTSSATAALQVALAGSLPSGGTILGGLTSVSWTQLAGASGSAPALDGTNSYLDLALPAPGYAATRGPLACLLYDAATAALTGTLPGLPSGGSASPVFVSYDSGTGKISCRTSQLGNFVVVQAAPYPPPTPPPPPAATTAGNLEQFPEITTSSSPPSPTSTLVMTLTLAMNTSQLASQSDLEAFQAALKAALVVTLQVSPDSVTITSVSLTSTGAVVAVVEVVLPPSRSSGSDSTATAFLVDPLAALPADFKSHYAVSAATAQQSTAAPGASPSPEPQAGLTTPTTTTPNSSGVSQQEEEDAKDFPVGLVAGVAAGGGVGLLLLAVLAAYLVMRNRAAQEAKVVPSAADPAPPASAEPGGGAAAGAAPAVGPVQAAGAVAEAEAEAGPGPGPGPGPAPAAQARRGSQGGSPGTSRARMGELGLPMRRGSAYSVRSEADITDGRRQ</sequence>
<dbReference type="GO" id="GO:0006508">
    <property type="term" value="P:proteolysis"/>
    <property type="evidence" value="ECO:0007669"/>
    <property type="project" value="UniProtKB-KW"/>
</dbReference>
<keyword evidence="8" id="KW-1133">Transmembrane helix</keyword>
<dbReference type="InterPro" id="IPR002859">
    <property type="entry name" value="PKD/REJ-like"/>
</dbReference>
<dbReference type="PANTHER" id="PTHR43399:SF4">
    <property type="entry name" value="CELL WALL-ASSOCIATED PROTEASE"/>
    <property type="match status" value="1"/>
</dbReference>
<feature type="compositionally biased region" description="Basic and acidic residues" evidence="7">
    <location>
        <begin position="2656"/>
        <end position="2666"/>
    </location>
</feature>
<evidence type="ECO:0000259" key="9">
    <source>
        <dbReference type="Pfam" id="PF00082"/>
    </source>
</evidence>
<dbReference type="Pfam" id="PF02010">
    <property type="entry name" value="REJ"/>
    <property type="match status" value="1"/>
</dbReference>
<dbReference type="Gene3D" id="2.60.120.380">
    <property type="match status" value="1"/>
</dbReference>
<evidence type="ECO:0000256" key="7">
    <source>
        <dbReference type="SAM" id="MobiDB-lite"/>
    </source>
</evidence>
<evidence type="ECO:0000256" key="3">
    <source>
        <dbReference type="ARBA" id="ARBA00022801"/>
    </source>
</evidence>
<evidence type="ECO:0008006" key="13">
    <source>
        <dbReference type="Google" id="ProtNLM"/>
    </source>
</evidence>
<keyword evidence="12" id="KW-1185">Reference proteome</keyword>
<feature type="transmembrane region" description="Helical" evidence="8">
    <location>
        <begin position="2526"/>
        <end position="2553"/>
    </location>
</feature>
<dbReference type="SUPFAM" id="SSF52743">
    <property type="entry name" value="Subtilisin-like"/>
    <property type="match status" value="1"/>
</dbReference>
<reference evidence="11" key="1">
    <citation type="journal article" date="2020" name="bioRxiv">
        <title>Comparative genomics of Chlamydomonas.</title>
        <authorList>
            <person name="Craig R.J."/>
            <person name="Hasan A.R."/>
            <person name="Ness R.W."/>
            <person name="Keightley P.D."/>
        </authorList>
    </citation>
    <scope>NUCLEOTIDE SEQUENCE</scope>
    <source>
        <strain evidence="11">CCAP 11/70</strain>
    </source>
</reference>
<dbReference type="OrthoDB" id="545077at2759"/>
<feature type="compositionally biased region" description="Gly residues" evidence="7">
    <location>
        <begin position="148"/>
        <end position="158"/>
    </location>
</feature>
<keyword evidence="8" id="KW-0472">Membrane</keyword>
<keyword evidence="3 6" id="KW-0378">Hydrolase</keyword>
<proteinExistence type="inferred from homology"/>
<evidence type="ECO:0000256" key="5">
    <source>
        <dbReference type="PIRSR" id="PIRSR615500-1"/>
    </source>
</evidence>
<evidence type="ECO:0000313" key="11">
    <source>
        <dbReference type="EMBL" id="KAG2492076.1"/>
    </source>
</evidence>
<dbReference type="PROSITE" id="PS00138">
    <property type="entry name" value="SUBTILASE_SER"/>
    <property type="match status" value="1"/>
</dbReference>
<evidence type="ECO:0000313" key="12">
    <source>
        <dbReference type="Proteomes" id="UP000612055"/>
    </source>
</evidence>
<dbReference type="SUPFAM" id="SSF49785">
    <property type="entry name" value="Galactose-binding domain-like"/>
    <property type="match status" value="1"/>
</dbReference>
<dbReference type="Proteomes" id="UP000612055">
    <property type="component" value="Unassembled WGS sequence"/>
</dbReference>
<dbReference type="Gene3D" id="3.40.50.200">
    <property type="entry name" value="Peptidase S8/S53 domain"/>
    <property type="match status" value="2"/>
</dbReference>
<dbReference type="InterPro" id="IPR023828">
    <property type="entry name" value="Peptidase_S8_Ser-AS"/>
</dbReference>
<dbReference type="GO" id="GO:0004252">
    <property type="term" value="F:serine-type endopeptidase activity"/>
    <property type="evidence" value="ECO:0007669"/>
    <property type="project" value="UniProtKB-UniRule"/>
</dbReference>
<dbReference type="InterPro" id="IPR051048">
    <property type="entry name" value="Peptidase_S8/S53_subtilisin"/>
</dbReference>
<feature type="active site" description="Charge relay system" evidence="5 6">
    <location>
        <position position="427"/>
    </location>
</feature>
<dbReference type="PRINTS" id="PR00723">
    <property type="entry name" value="SUBTILISIN"/>
</dbReference>
<comment type="similarity">
    <text evidence="1 6">Belongs to the peptidase S8 family.</text>
</comment>
<accession>A0A835XXM5</accession>
<feature type="region of interest" description="Disordered" evidence="7">
    <location>
        <begin position="208"/>
        <end position="230"/>
    </location>
</feature>
<dbReference type="InterPro" id="IPR008979">
    <property type="entry name" value="Galactose-bd-like_sf"/>
</dbReference>
<comment type="caution">
    <text evidence="11">The sequence shown here is derived from an EMBL/GenBank/DDBJ whole genome shotgun (WGS) entry which is preliminary data.</text>
</comment>
<keyword evidence="2 6" id="KW-0645">Protease</keyword>
<feature type="active site" description="Charge relay system" evidence="5 6">
    <location>
        <position position="788"/>
    </location>
</feature>
<feature type="region of interest" description="Disordered" evidence="7">
    <location>
        <begin position="2568"/>
        <end position="2666"/>
    </location>
</feature>
<feature type="active site" description="Charge relay system" evidence="5 6">
    <location>
        <position position="364"/>
    </location>
</feature>
<protein>
    <recommendedName>
        <fullName evidence="13">Subtilisin</fullName>
    </recommendedName>
</protein>
<dbReference type="InterPro" id="IPR015500">
    <property type="entry name" value="Peptidase_S8_subtilisin-rel"/>
</dbReference>
<evidence type="ECO:0000256" key="8">
    <source>
        <dbReference type="SAM" id="Phobius"/>
    </source>
</evidence>
<dbReference type="Pfam" id="PF00082">
    <property type="entry name" value="Peptidase_S8"/>
    <property type="match status" value="1"/>
</dbReference>
<dbReference type="InterPro" id="IPR034058">
    <property type="entry name" value="TagA/B/C/D_pept_dom"/>
</dbReference>
<dbReference type="PANTHER" id="PTHR43399">
    <property type="entry name" value="SUBTILISIN-RELATED"/>
    <property type="match status" value="1"/>
</dbReference>
<gene>
    <name evidence="11" type="ORF">HYH03_009572</name>
</gene>
<dbReference type="InterPro" id="IPR000209">
    <property type="entry name" value="Peptidase_S8/S53_dom"/>
</dbReference>
<evidence type="ECO:0000256" key="2">
    <source>
        <dbReference type="ARBA" id="ARBA00022670"/>
    </source>
</evidence>
<dbReference type="PROSITE" id="PS51892">
    <property type="entry name" value="SUBTILASE"/>
    <property type="match status" value="1"/>
</dbReference>
<keyword evidence="8" id="KW-0812">Transmembrane</keyword>